<dbReference type="Gene3D" id="3.40.50.1820">
    <property type="entry name" value="alpha/beta hydrolase"/>
    <property type="match status" value="1"/>
</dbReference>
<dbReference type="AlphaFoldDB" id="A0A1M4SZQ4"/>
<dbReference type="PANTHER" id="PTHR43689">
    <property type="entry name" value="HYDROLASE"/>
    <property type="match status" value="1"/>
</dbReference>
<feature type="signal peptide" evidence="1">
    <location>
        <begin position="1"/>
        <end position="25"/>
    </location>
</feature>
<sequence length="300" mass="33641">MRLILNTIHSYLKLCFICLSTFFLAACSMPKEIKENEGIAQQVINTPGLIQDHVLYMEGPDGDFKLHYASSDPSEKPRDTIVFVHGTPGDWTSFARYFQDAKLKQSFRLISIDRPGWGKSTYAGDFPTKLQTQSAMIGPMLENIWERNGKQKIILVGHSLGASLVPILAADHPDFVRGVVILAGDLKPELAKARWYNTLLDWTPNFLISDMWNHSNMEVLDLTSSLEAAQNNLSELTTPITILQGTNDTLVDPASATYATSLFKNSELKVEWIEGAGHIINLQYPDKVIEIIREMNTRSK</sequence>
<dbReference type="PROSITE" id="PS51257">
    <property type="entry name" value="PROKAR_LIPOPROTEIN"/>
    <property type="match status" value="1"/>
</dbReference>
<dbReference type="Proteomes" id="UP000184517">
    <property type="component" value="Unassembled WGS sequence"/>
</dbReference>
<reference evidence="4" key="1">
    <citation type="submission" date="2016-11" db="EMBL/GenBank/DDBJ databases">
        <authorList>
            <person name="Varghese N."/>
            <person name="Submissions S."/>
        </authorList>
    </citation>
    <scope>NUCLEOTIDE SEQUENCE [LARGE SCALE GENOMIC DNA]</scope>
    <source>
        <strain evidence="4">DSM 16579</strain>
    </source>
</reference>
<gene>
    <name evidence="3" type="ORF">SAMN02745753_00168</name>
</gene>
<evidence type="ECO:0000256" key="1">
    <source>
        <dbReference type="SAM" id="SignalP"/>
    </source>
</evidence>
<dbReference type="Pfam" id="PF00561">
    <property type="entry name" value="Abhydrolase_1"/>
    <property type="match status" value="1"/>
</dbReference>
<evidence type="ECO:0000313" key="4">
    <source>
        <dbReference type="Proteomes" id="UP000184517"/>
    </source>
</evidence>
<dbReference type="SUPFAM" id="SSF53474">
    <property type="entry name" value="alpha/beta-Hydrolases"/>
    <property type="match status" value="1"/>
</dbReference>
<evidence type="ECO:0000259" key="2">
    <source>
        <dbReference type="Pfam" id="PF00561"/>
    </source>
</evidence>
<feature type="chain" id="PRO_5012092761" evidence="1">
    <location>
        <begin position="26"/>
        <end position="300"/>
    </location>
</feature>
<protein>
    <submittedName>
        <fullName evidence="3">Pimeloyl-ACP methyl ester carboxylesterase</fullName>
    </submittedName>
</protein>
<dbReference type="OrthoDB" id="9779853at2"/>
<dbReference type="PRINTS" id="PR00111">
    <property type="entry name" value="ABHYDROLASE"/>
</dbReference>
<proteinExistence type="predicted"/>
<feature type="domain" description="AB hydrolase-1" evidence="2">
    <location>
        <begin position="80"/>
        <end position="209"/>
    </location>
</feature>
<keyword evidence="4" id="KW-1185">Reference proteome</keyword>
<dbReference type="STRING" id="1122206.SAMN02745753_00168"/>
<evidence type="ECO:0000313" key="3">
    <source>
        <dbReference type="EMBL" id="SHE37718.1"/>
    </source>
</evidence>
<dbReference type="EMBL" id="FQVF01000002">
    <property type="protein sequence ID" value="SHE37718.1"/>
    <property type="molecule type" value="Genomic_DNA"/>
</dbReference>
<accession>A0A1M4SZQ4</accession>
<dbReference type="PANTHER" id="PTHR43689:SF8">
    <property type="entry name" value="ALPHA_BETA-HYDROLASES SUPERFAMILY PROTEIN"/>
    <property type="match status" value="1"/>
</dbReference>
<dbReference type="InterPro" id="IPR000073">
    <property type="entry name" value="AB_hydrolase_1"/>
</dbReference>
<name>A0A1M4SZQ4_9GAMM</name>
<organism evidence="3 4">
    <name type="scientific">Marinomonas polaris DSM 16579</name>
    <dbReference type="NCBI Taxonomy" id="1122206"/>
    <lineage>
        <taxon>Bacteria</taxon>
        <taxon>Pseudomonadati</taxon>
        <taxon>Pseudomonadota</taxon>
        <taxon>Gammaproteobacteria</taxon>
        <taxon>Oceanospirillales</taxon>
        <taxon>Oceanospirillaceae</taxon>
        <taxon>Marinomonas</taxon>
    </lineage>
</organism>
<dbReference type="InterPro" id="IPR029058">
    <property type="entry name" value="AB_hydrolase_fold"/>
</dbReference>
<keyword evidence="1" id="KW-0732">Signal</keyword>